<sequence length="192" mass="21396">MAISLPDRHTTAGSLRRQVEEAPTPRGFRVEIIKGRIVMSPTPSFKHGGIVRRIEQQLLAQLDEGRIAQQMYSIASPIDADDYTSPALVVVPAAVEDDDGWLLDSDVVDLTVEVASPGNANSDFTDKLEEYASWHIPVYLLVDPRKGDIFVYSDPGNGRYRTTHEARFGEAIELPSPLDGIRIETTGFRRYR</sequence>
<dbReference type="EMBL" id="BAAAPC010000007">
    <property type="protein sequence ID" value="GAA1993334.1"/>
    <property type="molecule type" value="Genomic_DNA"/>
</dbReference>
<dbReference type="InterPro" id="IPR011335">
    <property type="entry name" value="Restrct_endonuc-II-like"/>
</dbReference>
<reference evidence="4" key="1">
    <citation type="journal article" date="2019" name="Int. J. Syst. Evol. Microbiol.">
        <title>The Global Catalogue of Microorganisms (GCM) 10K type strain sequencing project: providing services to taxonomists for standard genome sequencing and annotation.</title>
        <authorList>
            <consortium name="The Broad Institute Genomics Platform"/>
            <consortium name="The Broad Institute Genome Sequencing Center for Infectious Disease"/>
            <person name="Wu L."/>
            <person name="Ma J."/>
        </authorList>
    </citation>
    <scope>NUCLEOTIDE SEQUENCE [LARGE SCALE GENOMIC DNA]</scope>
    <source>
        <strain evidence="4">JCM 15313</strain>
    </source>
</reference>
<name>A0ABP5E8C2_9ACTN</name>
<dbReference type="CDD" id="cd06260">
    <property type="entry name" value="DUF820-like"/>
    <property type="match status" value="1"/>
</dbReference>
<keyword evidence="3" id="KW-0255">Endonuclease</keyword>
<feature type="region of interest" description="Disordered" evidence="1">
    <location>
        <begin position="1"/>
        <end position="22"/>
    </location>
</feature>
<keyword evidence="3" id="KW-0540">Nuclease</keyword>
<evidence type="ECO:0000259" key="2">
    <source>
        <dbReference type="Pfam" id="PF05685"/>
    </source>
</evidence>
<dbReference type="InterPro" id="IPR008538">
    <property type="entry name" value="Uma2"/>
</dbReference>
<dbReference type="RefSeq" id="WP_344161549.1">
    <property type="nucleotide sequence ID" value="NZ_BAAAPC010000007.1"/>
</dbReference>
<dbReference type="SUPFAM" id="SSF52980">
    <property type="entry name" value="Restriction endonuclease-like"/>
    <property type="match status" value="1"/>
</dbReference>
<dbReference type="PANTHER" id="PTHR35400">
    <property type="entry name" value="SLR1083 PROTEIN"/>
    <property type="match status" value="1"/>
</dbReference>
<feature type="domain" description="Putative restriction endonuclease" evidence="2">
    <location>
        <begin position="20"/>
        <end position="183"/>
    </location>
</feature>
<feature type="compositionally biased region" description="Basic and acidic residues" evidence="1">
    <location>
        <begin position="1"/>
        <end position="10"/>
    </location>
</feature>
<keyword evidence="4" id="KW-1185">Reference proteome</keyword>
<dbReference type="Gene3D" id="3.90.1570.10">
    <property type="entry name" value="tt1808, chain A"/>
    <property type="match status" value="1"/>
</dbReference>
<organism evidence="3 4">
    <name type="scientific">Nocardiopsis rhodophaea</name>
    <dbReference type="NCBI Taxonomy" id="280238"/>
    <lineage>
        <taxon>Bacteria</taxon>
        <taxon>Bacillati</taxon>
        <taxon>Actinomycetota</taxon>
        <taxon>Actinomycetes</taxon>
        <taxon>Streptosporangiales</taxon>
        <taxon>Nocardiopsidaceae</taxon>
        <taxon>Nocardiopsis</taxon>
    </lineage>
</organism>
<evidence type="ECO:0000313" key="3">
    <source>
        <dbReference type="EMBL" id="GAA1993334.1"/>
    </source>
</evidence>
<dbReference type="GO" id="GO:0004519">
    <property type="term" value="F:endonuclease activity"/>
    <property type="evidence" value="ECO:0007669"/>
    <property type="project" value="UniProtKB-KW"/>
</dbReference>
<comment type="caution">
    <text evidence="3">The sequence shown here is derived from an EMBL/GenBank/DDBJ whole genome shotgun (WGS) entry which is preliminary data.</text>
</comment>
<dbReference type="PANTHER" id="PTHR35400:SF3">
    <property type="entry name" value="SLL1072 PROTEIN"/>
    <property type="match status" value="1"/>
</dbReference>
<proteinExistence type="predicted"/>
<keyword evidence="3" id="KW-0378">Hydrolase</keyword>
<accession>A0ABP5E8C2</accession>
<dbReference type="Pfam" id="PF05685">
    <property type="entry name" value="Uma2"/>
    <property type="match status" value="1"/>
</dbReference>
<evidence type="ECO:0000313" key="4">
    <source>
        <dbReference type="Proteomes" id="UP001501585"/>
    </source>
</evidence>
<evidence type="ECO:0000256" key="1">
    <source>
        <dbReference type="SAM" id="MobiDB-lite"/>
    </source>
</evidence>
<dbReference type="InterPro" id="IPR012296">
    <property type="entry name" value="Nuclease_put_TT1808"/>
</dbReference>
<dbReference type="Proteomes" id="UP001501585">
    <property type="component" value="Unassembled WGS sequence"/>
</dbReference>
<gene>
    <name evidence="3" type="ORF">GCM10009799_19050</name>
</gene>
<protein>
    <submittedName>
        <fullName evidence="3">Uma2 family endonuclease</fullName>
    </submittedName>
</protein>